<evidence type="ECO:0000313" key="4">
    <source>
        <dbReference type="Proteomes" id="UP000031866"/>
    </source>
</evidence>
<dbReference type="Proteomes" id="UP000031866">
    <property type="component" value="Chromosome"/>
</dbReference>
<sequence length="127" mass="14022">MYNRAKKEDIDDLFIKSGKHFITERVIGKPVILEEVILIPIISVMVSCGIVGEKCDGFKGMKGVDIGECIGVSVSLDAILIIRDGETTIMKLRGLNDLDDILSCIPDRVGKFNINKENIKEEINLSS</sequence>
<reference evidence="4" key="1">
    <citation type="submission" date="2014-12" db="EMBL/GenBank/DDBJ databases">
        <title>Genome sequence of Clostridium beijerinckii strain 59B.</title>
        <authorList>
            <person name="Little G.T."/>
            <person name="Minton N.P."/>
        </authorList>
    </citation>
    <scope>NUCLEOTIDE SEQUENCE [LARGE SCALE GENOMIC DNA]</scope>
    <source>
        <strain evidence="4">59B</strain>
    </source>
</reference>
<reference evidence="2" key="4">
    <citation type="submission" date="2020-11" db="EMBL/GenBank/DDBJ databases">
        <authorList>
            <person name="Thieme N."/>
            <person name="Liebl W."/>
            <person name="Zverlov V."/>
        </authorList>
    </citation>
    <scope>NUCLEOTIDE SEQUENCE</scope>
    <source>
        <strain evidence="2">NT08</strain>
    </source>
</reference>
<evidence type="ECO:0000313" key="3">
    <source>
        <dbReference type="EMBL" id="NRV09986.1"/>
    </source>
</evidence>
<reference evidence="3" key="3">
    <citation type="submission" date="2020-05" db="EMBL/GenBank/DDBJ databases">
        <title>Genomic insights into acetone-butanol-ethanol (ABE) fermentation by sequencing solventogenic clostridia strains.</title>
        <authorList>
            <person name="Brown S."/>
        </authorList>
    </citation>
    <scope>NUCLEOTIDE SEQUENCE</scope>
    <source>
        <strain evidence="3">DJ126</strain>
    </source>
</reference>
<dbReference type="InterPro" id="IPR014229">
    <property type="entry name" value="Spore_YtfJ"/>
</dbReference>
<evidence type="ECO:0000313" key="1">
    <source>
        <dbReference type="EMBL" id="AJH01206.1"/>
    </source>
</evidence>
<organism evidence="1 4">
    <name type="scientific">Clostridium beijerinckii</name>
    <name type="common">Clostridium MP</name>
    <dbReference type="NCBI Taxonomy" id="1520"/>
    <lineage>
        <taxon>Bacteria</taxon>
        <taxon>Bacillati</taxon>
        <taxon>Bacillota</taxon>
        <taxon>Clostridia</taxon>
        <taxon>Eubacteriales</taxon>
        <taxon>Clostridiaceae</taxon>
        <taxon>Clostridium</taxon>
    </lineage>
</organism>
<gene>
    <name evidence="3" type="ORF">DFH45_002949</name>
    <name evidence="2" type="ORF">IS491_10450</name>
    <name evidence="1" type="ORF">LF65_04675</name>
</gene>
<evidence type="ECO:0000313" key="2">
    <source>
        <dbReference type="EMBL" id="MBF7809079.1"/>
    </source>
</evidence>
<dbReference type="OrthoDB" id="1711150at2"/>
<dbReference type="STRING" id="1520.LF65_04675"/>
<dbReference type="EMBL" id="JABSXK010000001">
    <property type="protein sequence ID" value="NRV09986.1"/>
    <property type="molecule type" value="Genomic_DNA"/>
</dbReference>
<name>A0A0B5QJV7_CLOBE</name>
<dbReference type="Proteomes" id="UP000631418">
    <property type="component" value="Unassembled WGS sequence"/>
</dbReference>
<proteinExistence type="predicted"/>
<dbReference type="AlphaFoldDB" id="A0A0B5QJV7"/>
<protein>
    <submittedName>
        <fullName evidence="2">GerW family sporulation protein</fullName>
    </submittedName>
    <submittedName>
        <fullName evidence="3">Spore protein YtfJ</fullName>
    </submittedName>
</protein>
<dbReference type="KEGG" id="cbei:LF65_04675"/>
<dbReference type="EMBL" id="CP010086">
    <property type="protein sequence ID" value="AJH01206.1"/>
    <property type="molecule type" value="Genomic_DNA"/>
</dbReference>
<dbReference type="RefSeq" id="WP_012060321.1">
    <property type="nucleotide sequence ID" value="NZ_CP010086.2"/>
</dbReference>
<accession>A0A0B5QJV7</accession>
<reference evidence="1" key="2">
    <citation type="submission" date="2016-02" db="EMBL/GenBank/DDBJ databases">
        <title>Genome sequence of Clostridium beijerinckii strain 59B.</title>
        <authorList>
            <person name="Little G.T."/>
            <person name="Minton N.P."/>
        </authorList>
    </citation>
    <scope>NUCLEOTIDE SEQUENCE</scope>
    <source>
        <strain evidence="1">NCIMB 14988</strain>
    </source>
</reference>
<dbReference type="Pfam" id="PF09579">
    <property type="entry name" value="Spore_YtfJ"/>
    <property type="match status" value="1"/>
</dbReference>
<dbReference type="EMBL" id="JADOEF010000001">
    <property type="protein sequence ID" value="MBF7809079.1"/>
    <property type="molecule type" value="Genomic_DNA"/>
</dbReference>
<dbReference type="Proteomes" id="UP000821656">
    <property type="component" value="Unassembled WGS sequence"/>
</dbReference>